<organism evidence="1 2">
    <name type="scientific">Bacteroides faecichinchillae</name>
    <dbReference type="NCBI Taxonomy" id="871325"/>
    <lineage>
        <taxon>Bacteria</taxon>
        <taxon>Pseudomonadati</taxon>
        <taxon>Bacteroidota</taxon>
        <taxon>Bacteroidia</taxon>
        <taxon>Bacteroidales</taxon>
        <taxon>Bacteroidaceae</taxon>
        <taxon>Bacteroides</taxon>
    </lineage>
</organism>
<keyword evidence="2" id="KW-1185">Reference proteome</keyword>
<evidence type="ECO:0000313" key="1">
    <source>
        <dbReference type="EMBL" id="SHF73223.1"/>
    </source>
</evidence>
<protein>
    <submittedName>
        <fullName evidence="1">Uncharacterized protein</fullName>
    </submittedName>
</protein>
<evidence type="ECO:0000313" key="2">
    <source>
        <dbReference type="Proteomes" id="UP000184436"/>
    </source>
</evidence>
<dbReference type="AlphaFoldDB" id="A0A1M5E1V6"/>
<gene>
    <name evidence="1" type="ORF">SAMN05444349_1328</name>
</gene>
<dbReference type="Proteomes" id="UP000184436">
    <property type="component" value="Unassembled WGS sequence"/>
</dbReference>
<accession>A0A1M5E1V6</accession>
<sequence>MLELEIIQSLIYGGEGYNVEFKVRIPFTVVLCEVI</sequence>
<name>A0A1M5E1V6_9BACE</name>
<proteinExistence type="predicted"/>
<reference evidence="1 2" key="1">
    <citation type="submission" date="2016-11" db="EMBL/GenBank/DDBJ databases">
        <authorList>
            <person name="Jaros S."/>
            <person name="Januszkiewicz K."/>
            <person name="Wedrychowicz H."/>
        </authorList>
    </citation>
    <scope>NUCLEOTIDE SEQUENCE [LARGE SCALE GENOMIC DNA]</scope>
    <source>
        <strain evidence="1 2">DSM 26883</strain>
    </source>
</reference>
<dbReference type="EMBL" id="FQVD01000032">
    <property type="protein sequence ID" value="SHF73223.1"/>
    <property type="molecule type" value="Genomic_DNA"/>
</dbReference>